<evidence type="ECO:0000313" key="2">
    <source>
        <dbReference type="EMBL" id="MXQ96657.1"/>
    </source>
</evidence>
<proteinExistence type="predicted"/>
<dbReference type="EMBL" id="VBQZ03000168">
    <property type="protein sequence ID" value="MXQ96657.1"/>
    <property type="molecule type" value="Genomic_DNA"/>
</dbReference>
<accession>A0A6B0S700</accession>
<reference evidence="2" key="1">
    <citation type="submission" date="2019-10" db="EMBL/GenBank/DDBJ databases">
        <title>The sequence and de novo assembly of the wild yak genome.</title>
        <authorList>
            <person name="Liu Y."/>
        </authorList>
    </citation>
    <scope>NUCLEOTIDE SEQUENCE [LARGE SCALE GENOMIC DNA]</scope>
    <source>
        <strain evidence="2">WY2019</strain>
    </source>
</reference>
<gene>
    <name evidence="2" type="ORF">E5288_WYG019274</name>
</gene>
<feature type="region of interest" description="Disordered" evidence="1">
    <location>
        <begin position="180"/>
        <end position="203"/>
    </location>
</feature>
<comment type="caution">
    <text evidence="2">The sequence shown here is derived from an EMBL/GenBank/DDBJ whole genome shotgun (WGS) entry which is preliminary data.</text>
</comment>
<dbReference type="AlphaFoldDB" id="A0A6B0S700"/>
<evidence type="ECO:0000256" key="1">
    <source>
        <dbReference type="SAM" id="MobiDB-lite"/>
    </source>
</evidence>
<protein>
    <submittedName>
        <fullName evidence="2">Uncharacterized protein</fullName>
    </submittedName>
</protein>
<dbReference type="Proteomes" id="UP000322234">
    <property type="component" value="Unassembled WGS sequence"/>
</dbReference>
<name>A0A6B0S700_9CETA</name>
<organism evidence="2 3">
    <name type="scientific">Bos mutus</name>
    <name type="common">wild yak</name>
    <dbReference type="NCBI Taxonomy" id="72004"/>
    <lineage>
        <taxon>Eukaryota</taxon>
        <taxon>Metazoa</taxon>
        <taxon>Chordata</taxon>
        <taxon>Craniata</taxon>
        <taxon>Vertebrata</taxon>
        <taxon>Euteleostomi</taxon>
        <taxon>Mammalia</taxon>
        <taxon>Eutheria</taxon>
        <taxon>Laurasiatheria</taxon>
        <taxon>Artiodactyla</taxon>
        <taxon>Ruminantia</taxon>
        <taxon>Pecora</taxon>
        <taxon>Bovidae</taxon>
        <taxon>Bovinae</taxon>
        <taxon>Bos</taxon>
    </lineage>
</organism>
<sequence>MELKSLGHIHRTRPPKKWYCAEIKKPPLISAPNVHSRKYRIKGYSFMLVVLVECLETTVGLTWAVSSGPGKVNRLHSYQPEHRSSNGPNKDPELPRWNGIFIARVISLRQRANSGPLVKTSVGDSKEHHGEKCSSRDKVQDRCLLCHPEVKMLLNYLSPELRMQLSLLPLSNGIIRRKCEGQSRSPSDGCRKDGRTRSPKALGLSKNSTGFPCQKHLSIESCDNIARDARCSALSPPAMLNKPQVHPADKILAFPHFYHLGFPKTNRSIQQTHHFNVPCTFKFNSMSKDGQV</sequence>
<keyword evidence="3" id="KW-1185">Reference proteome</keyword>
<evidence type="ECO:0000313" key="3">
    <source>
        <dbReference type="Proteomes" id="UP000322234"/>
    </source>
</evidence>